<dbReference type="EMBL" id="CP002780">
    <property type="protein sequence ID" value="AEG59254.1"/>
    <property type="molecule type" value="Genomic_DNA"/>
</dbReference>
<dbReference type="PANTHER" id="PTHR33279">
    <property type="entry name" value="SULFUR CARRIER PROTEIN YEDF-RELATED"/>
    <property type="match status" value="1"/>
</dbReference>
<gene>
    <name evidence="3" type="ordered locus">Desru_0979</name>
</gene>
<dbReference type="eggNOG" id="COG0425">
    <property type="taxonomic scope" value="Bacteria"/>
</dbReference>
<reference evidence="3 4" key="2">
    <citation type="journal article" date="2012" name="Stand. Genomic Sci.">
        <title>Complete genome sequence of the sulfate-reducing firmicute Desulfotomaculum ruminis type strain (DL(T)).</title>
        <authorList>
            <person name="Spring S."/>
            <person name="Visser M."/>
            <person name="Lu M."/>
            <person name="Copeland A."/>
            <person name="Lapidus A."/>
            <person name="Lucas S."/>
            <person name="Cheng J.F."/>
            <person name="Han C."/>
            <person name="Tapia R."/>
            <person name="Goodwin L.A."/>
            <person name="Pitluck S."/>
            <person name="Ivanova N."/>
            <person name="Land M."/>
            <person name="Hauser L."/>
            <person name="Larimer F."/>
            <person name="Rohde M."/>
            <person name="Goker M."/>
            <person name="Detter J.C."/>
            <person name="Kyrpides N.C."/>
            <person name="Woyke T."/>
            <person name="Schaap P.J."/>
            <person name="Plugge C.M."/>
            <person name="Muyzer G."/>
            <person name="Kuever J."/>
            <person name="Pereira I.A."/>
            <person name="Parshina S.N."/>
            <person name="Bernier-Latmani R."/>
            <person name="Stams A.J."/>
            <person name="Klenk H.P."/>
        </authorList>
    </citation>
    <scope>NUCLEOTIDE SEQUENCE [LARGE SCALE GENOMIC DNA]</scope>
    <source>
        <strain evidence="4">ATCC 23193 / DSM 2154 / NCIB 8452 / DL</strain>
    </source>
</reference>
<dbReference type="InterPro" id="IPR036868">
    <property type="entry name" value="TusA-like_sf"/>
</dbReference>
<dbReference type="Proteomes" id="UP000009234">
    <property type="component" value="Chromosome"/>
</dbReference>
<dbReference type="InterPro" id="IPR001455">
    <property type="entry name" value="TusA-like"/>
</dbReference>
<feature type="domain" description="UPF0033" evidence="2">
    <location>
        <begin position="6"/>
        <end position="30"/>
    </location>
</feature>
<evidence type="ECO:0000313" key="4">
    <source>
        <dbReference type="Proteomes" id="UP000009234"/>
    </source>
</evidence>
<dbReference type="Pfam" id="PF01206">
    <property type="entry name" value="TusA"/>
    <property type="match status" value="1"/>
</dbReference>
<dbReference type="Gene3D" id="3.30.110.40">
    <property type="entry name" value="TusA-like domain"/>
    <property type="match status" value="1"/>
</dbReference>
<dbReference type="SUPFAM" id="SSF64307">
    <property type="entry name" value="SirA-like"/>
    <property type="match status" value="1"/>
</dbReference>
<dbReference type="PROSITE" id="PS01148">
    <property type="entry name" value="UPF0033"/>
    <property type="match status" value="1"/>
</dbReference>
<dbReference type="AlphaFoldDB" id="F6DKJ4"/>
<dbReference type="HOGENOM" id="CLU_165255_1_2_9"/>
<keyword evidence="4" id="KW-1185">Reference proteome</keyword>
<accession>F6DKJ4</accession>
<protein>
    <submittedName>
        <fullName evidence="3">SirA-like domain-containing protein</fullName>
    </submittedName>
</protein>
<dbReference type="OrthoDB" id="9800872at2"/>
<dbReference type="KEGG" id="dru:Desru_0979"/>
<dbReference type="PANTHER" id="PTHR33279:SF6">
    <property type="entry name" value="SULFUR CARRIER PROTEIN YEDF-RELATED"/>
    <property type="match status" value="1"/>
</dbReference>
<reference evidence="4" key="1">
    <citation type="submission" date="2011-05" db="EMBL/GenBank/DDBJ databases">
        <title>Complete sequence of Desulfotomaculum ruminis DSM 2154.</title>
        <authorList>
            <person name="Lucas S."/>
            <person name="Copeland A."/>
            <person name="Lapidus A."/>
            <person name="Cheng J.-F."/>
            <person name="Goodwin L."/>
            <person name="Pitluck S."/>
            <person name="Lu M."/>
            <person name="Detter J.C."/>
            <person name="Han C."/>
            <person name="Tapia R."/>
            <person name="Land M."/>
            <person name="Hauser L."/>
            <person name="Kyrpides N."/>
            <person name="Ivanova N."/>
            <person name="Mikhailova N."/>
            <person name="Pagani I."/>
            <person name="Stams A.J.M."/>
            <person name="Plugge C.M."/>
            <person name="Muyzer G."/>
            <person name="Kuever J."/>
            <person name="Parshina S.N."/>
            <person name="Ivanova A.E."/>
            <person name="Nazina T.N."/>
            <person name="Brambilla E."/>
            <person name="Spring S."/>
            <person name="Klenk H.-P."/>
            <person name="Woyke T."/>
        </authorList>
    </citation>
    <scope>NUCLEOTIDE SEQUENCE [LARGE SCALE GENOMIC DNA]</scope>
    <source>
        <strain evidence="4">ATCC 23193 / DSM 2154 / NCIB 8452 / DL</strain>
    </source>
</reference>
<dbReference type="RefSeq" id="WP_013841025.1">
    <property type="nucleotide sequence ID" value="NC_015589.1"/>
</dbReference>
<evidence type="ECO:0000313" key="3">
    <source>
        <dbReference type="EMBL" id="AEG59254.1"/>
    </source>
</evidence>
<evidence type="ECO:0000256" key="1">
    <source>
        <dbReference type="ARBA" id="ARBA00008984"/>
    </source>
</evidence>
<name>F6DKJ4_DESRL</name>
<proteinExistence type="inferred from homology"/>
<evidence type="ECO:0000259" key="2">
    <source>
        <dbReference type="PROSITE" id="PS01148"/>
    </source>
</evidence>
<dbReference type="STRING" id="696281.Desru_0979"/>
<sequence length="74" mass="8254">MAEITINARGLQCPGPIVQLFKAYKEADSGDTLIIEVTDPGFKKDVHVWAQKTHCQILSLEEQDGVIRAVMQKE</sequence>
<organism evidence="3 4">
    <name type="scientific">Desulforamulus ruminis (strain ATCC 23193 / DSM 2154 / NCIMB 8452 / DL)</name>
    <name type="common">Desulfotomaculum ruminis</name>
    <dbReference type="NCBI Taxonomy" id="696281"/>
    <lineage>
        <taxon>Bacteria</taxon>
        <taxon>Bacillati</taxon>
        <taxon>Bacillota</taxon>
        <taxon>Clostridia</taxon>
        <taxon>Eubacteriales</taxon>
        <taxon>Peptococcaceae</taxon>
        <taxon>Desulforamulus</taxon>
    </lineage>
</organism>
<comment type="similarity">
    <text evidence="1">Belongs to the sulfur carrier protein TusA family.</text>
</comment>